<sequence>MIEVPFADIDECGKGTHKCSNNALCHNVNGSYHCICKPYSVVYLNHGQDDGNDCIKTVSTCQEMYETSTFPRSGLVILYIDSKPTSVFCHMGDFGCGNGGWTPIMKINGSKQNFNYHSELWNNTDSFNLPGGETGFDSQETKLPTYWDTPFSKICLGMRIGNVTNFIVIEKQANSLFSLIADGQHRQTTLGRDLWKSLIGSEGSLQLTCNMEGFNTACGKHRARIGILSNNEKHCGSCYSKIGFGMSRENICGNKAKHEGDNGDKNIKVMGYILVRLFSVEEFLYLNVSHIELIMVYDDFECTFKRLHHPSCISFNLAAEGKLCCELLSSDKYSKPMEYKLNKISHHFYTKSSCYFKPFQNGRVSVESVHSLNAFECLYIEECSTGTHNYITVAMCNSINIVPLYCTYVDECATGMHNCSLNAVCDDSKESHICACKPRYSGNGIICQDVDECAMGTSNCGAHGVCINTNGSYDCACKPGYSED</sequence>
<dbReference type="Gene3D" id="2.10.25.10">
    <property type="entry name" value="Laminin"/>
    <property type="match status" value="3"/>
</dbReference>
<protein>
    <recommendedName>
        <fullName evidence="8">EGF-like domain-containing protein</fullName>
    </recommendedName>
</protein>
<dbReference type="STRING" id="46731.A0A3M6USZ3"/>
<comment type="caution">
    <text evidence="9">The sequence shown here is derived from an EMBL/GenBank/DDBJ whole genome shotgun (WGS) entry which is preliminary data.</text>
</comment>
<comment type="caution">
    <text evidence="7">Lacks conserved residue(s) required for the propagation of feature annotation.</text>
</comment>
<accession>A0A3M6USZ3</accession>
<feature type="domain" description="EGF-like" evidence="8">
    <location>
        <begin position="408"/>
        <end position="448"/>
    </location>
</feature>
<evidence type="ECO:0000256" key="2">
    <source>
        <dbReference type="ARBA" id="ARBA00022729"/>
    </source>
</evidence>
<evidence type="ECO:0000259" key="8">
    <source>
        <dbReference type="PROSITE" id="PS50026"/>
    </source>
</evidence>
<keyword evidence="2" id="KW-0732">Signal</keyword>
<name>A0A3M6USZ3_POCDA</name>
<dbReference type="InterPro" id="IPR001881">
    <property type="entry name" value="EGF-like_Ca-bd_dom"/>
</dbReference>
<dbReference type="PANTHER" id="PTHR24039:SF28">
    <property type="entry name" value="EGF-LIKE DOMAIN-CONTAINING PROTEIN"/>
    <property type="match status" value="1"/>
</dbReference>
<evidence type="ECO:0000313" key="10">
    <source>
        <dbReference type="Proteomes" id="UP000275408"/>
    </source>
</evidence>
<evidence type="ECO:0000256" key="3">
    <source>
        <dbReference type="ARBA" id="ARBA00022737"/>
    </source>
</evidence>
<dbReference type="SMART" id="SM00181">
    <property type="entry name" value="EGF"/>
    <property type="match status" value="3"/>
</dbReference>
<feature type="domain" description="EGF-like" evidence="8">
    <location>
        <begin position="449"/>
        <end position="484"/>
    </location>
</feature>
<organism evidence="9 10">
    <name type="scientific">Pocillopora damicornis</name>
    <name type="common">Cauliflower coral</name>
    <name type="synonym">Millepora damicornis</name>
    <dbReference type="NCBI Taxonomy" id="46731"/>
    <lineage>
        <taxon>Eukaryota</taxon>
        <taxon>Metazoa</taxon>
        <taxon>Cnidaria</taxon>
        <taxon>Anthozoa</taxon>
        <taxon>Hexacorallia</taxon>
        <taxon>Scleractinia</taxon>
        <taxon>Astrocoeniina</taxon>
        <taxon>Pocilloporidae</taxon>
        <taxon>Pocillopora</taxon>
    </lineage>
</organism>
<keyword evidence="4" id="KW-0106">Calcium</keyword>
<evidence type="ECO:0000256" key="5">
    <source>
        <dbReference type="ARBA" id="ARBA00023157"/>
    </source>
</evidence>
<dbReference type="PANTHER" id="PTHR24039">
    <property type="entry name" value="FIBRILLIN-RELATED"/>
    <property type="match status" value="1"/>
</dbReference>
<dbReference type="InterPro" id="IPR000742">
    <property type="entry name" value="EGF"/>
</dbReference>
<dbReference type="InterPro" id="IPR000152">
    <property type="entry name" value="EGF-type_Asp/Asn_hydroxyl_site"/>
</dbReference>
<reference evidence="9 10" key="1">
    <citation type="journal article" date="2018" name="Sci. Rep.">
        <title>Comparative analysis of the Pocillopora damicornis genome highlights role of immune system in coral evolution.</title>
        <authorList>
            <person name="Cunning R."/>
            <person name="Bay R.A."/>
            <person name="Gillette P."/>
            <person name="Baker A.C."/>
            <person name="Traylor-Knowles N."/>
        </authorList>
    </citation>
    <scope>NUCLEOTIDE SEQUENCE [LARGE SCALE GENOMIC DNA]</scope>
    <source>
        <strain evidence="9">RSMAS</strain>
        <tissue evidence="9">Whole animal</tissue>
    </source>
</reference>
<dbReference type="CDD" id="cd00054">
    <property type="entry name" value="EGF_CA"/>
    <property type="match status" value="2"/>
</dbReference>
<proteinExistence type="predicted"/>
<dbReference type="SMART" id="SM00179">
    <property type="entry name" value="EGF_CA"/>
    <property type="match status" value="3"/>
</dbReference>
<keyword evidence="3" id="KW-0677">Repeat</keyword>
<dbReference type="PROSITE" id="PS50026">
    <property type="entry name" value="EGF_3"/>
    <property type="match status" value="3"/>
</dbReference>
<dbReference type="GO" id="GO:0005509">
    <property type="term" value="F:calcium ion binding"/>
    <property type="evidence" value="ECO:0007669"/>
    <property type="project" value="InterPro"/>
</dbReference>
<gene>
    <name evidence="9" type="ORF">pdam_00018070</name>
</gene>
<evidence type="ECO:0000256" key="1">
    <source>
        <dbReference type="ARBA" id="ARBA00022536"/>
    </source>
</evidence>
<dbReference type="OrthoDB" id="5983340at2759"/>
<dbReference type="FunFam" id="2.10.25.10:FF:000038">
    <property type="entry name" value="Fibrillin 2"/>
    <property type="match status" value="2"/>
</dbReference>
<dbReference type="Pfam" id="PF07645">
    <property type="entry name" value="EGF_CA"/>
    <property type="match status" value="2"/>
</dbReference>
<dbReference type="SUPFAM" id="SSF56496">
    <property type="entry name" value="Fibrinogen C-terminal domain-like"/>
    <property type="match status" value="1"/>
</dbReference>
<feature type="domain" description="EGF-like" evidence="8">
    <location>
        <begin position="8"/>
        <end position="48"/>
    </location>
</feature>
<dbReference type="InterPro" id="IPR049883">
    <property type="entry name" value="NOTCH1_EGF-like"/>
</dbReference>
<keyword evidence="10" id="KW-1185">Reference proteome</keyword>
<evidence type="ECO:0000256" key="7">
    <source>
        <dbReference type="PROSITE-ProRule" id="PRU00076"/>
    </source>
</evidence>
<dbReference type="PROSITE" id="PS01187">
    <property type="entry name" value="EGF_CA"/>
    <property type="match status" value="2"/>
</dbReference>
<dbReference type="Pfam" id="PF12947">
    <property type="entry name" value="EGF_3"/>
    <property type="match status" value="1"/>
</dbReference>
<dbReference type="SUPFAM" id="SSF57196">
    <property type="entry name" value="EGF/Laminin"/>
    <property type="match status" value="3"/>
</dbReference>
<dbReference type="EMBL" id="RCHS01000797">
    <property type="protein sequence ID" value="RMX56765.1"/>
    <property type="molecule type" value="Genomic_DNA"/>
</dbReference>
<dbReference type="InterPro" id="IPR036056">
    <property type="entry name" value="Fibrinogen-like_C"/>
</dbReference>
<evidence type="ECO:0000313" key="9">
    <source>
        <dbReference type="EMBL" id="RMX56765.1"/>
    </source>
</evidence>
<dbReference type="Proteomes" id="UP000275408">
    <property type="component" value="Unassembled WGS sequence"/>
</dbReference>
<dbReference type="PROSITE" id="PS00010">
    <property type="entry name" value="ASX_HYDROXYL"/>
    <property type="match status" value="2"/>
</dbReference>
<evidence type="ECO:0000256" key="6">
    <source>
        <dbReference type="ARBA" id="ARBA00023180"/>
    </source>
</evidence>
<keyword evidence="5" id="KW-1015">Disulfide bond</keyword>
<dbReference type="InterPro" id="IPR024731">
    <property type="entry name" value="NELL2-like_EGF"/>
</dbReference>
<keyword evidence="6" id="KW-0325">Glycoprotein</keyword>
<dbReference type="AlphaFoldDB" id="A0A3M6USZ3"/>
<keyword evidence="1 7" id="KW-0245">EGF-like domain</keyword>
<dbReference type="InterPro" id="IPR018097">
    <property type="entry name" value="EGF_Ca-bd_CS"/>
</dbReference>
<evidence type="ECO:0000256" key="4">
    <source>
        <dbReference type="ARBA" id="ARBA00022837"/>
    </source>
</evidence>